<organism evidence="1 2">
    <name type="scientific">Argiope bruennichi</name>
    <name type="common">Wasp spider</name>
    <name type="synonym">Aranea bruennichi</name>
    <dbReference type="NCBI Taxonomy" id="94029"/>
    <lineage>
        <taxon>Eukaryota</taxon>
        <taxon>Metazoa</taxon>
        <taxon>Ecdysozoa</taxon>
        <taxon>Arthropoda</taxon>
        <taxon>Chelicerata</taxon>
        <taxon>Arachnida</taxon>
        <taxon>Araneae</taxon>
        <taxon>Araneomorphae</taxon>
        <taxon>Entelegynae</taxon>
        <taxon>Araneoidea</taxon>
        <taxon>Araneidae</taxon>
        <taxon>Argiope</taxon>
    </lineage>
</organism>
<dbReference type="EMBL" id="JABXBU010002228">
    <property type="protein sequence ID" value="KAF8770249.1"/>
    <property type="molecule type" value="Genomic_DNA"/>
</dbReference>
<accession>A0A8T0EC05</accession>
<evidence type="ECO:0000313" key="1">
    <source>
        <dbReference type="EMBL" id="KAF8770249.1"/>
    </source>
</evidence>
<sequence>MPSPSQKDAEKRDSVLYCLTDPLDVEQKSVPESCRYNVAISGSISKSKNQCFRYWSFIFIQSSNCMSTVKVRDTSLRPEVKIGVGLKEQAECHSPCAFNEALI</sequence>
<dbReference type="Proteomes" id="UP000807504">
    <property type="component" value="Unassembled WGS sequence"/>
</dbReference>
<reference evidence="1" key="2">
    <citation type="submission" date="2020-06" db="EMBL/GenBank/DDBJ databases">
        <authorList>
            <person name="Sheffer M."/>
        </authorList>
    </citation>
    <scope>NUCLEOTIDE SEQUENCE</scope>
</reference>
<keyword evidence="2" id="KW-1185">Reference proteome</keyword>
<name>A0A8T0EC05_ARGBR</name>
<proteinExistence type="predicted"/>
<evidence type="ECO:0000313" key="2">
    <source>
        <dbReference type="Proteomes" id="UP000807504"/>
    </source>
</evidence>
<reference evidence="1" key="1">
    <citation type="journal article" date="2020" name="bioRxiv">
        <title>Chromosome-level reference genome of the European wasp spider Argiope bruennichi: a resource for studies on range expansion and evolutionary adaptation.</title>
        <authorList>
            <person name="Sheffer M.M."/>
            <person name="Hoppe A."/>
            <person name="Krehenwinkel H."/>
            <person name="Uhl G."/>
            <person name="Kuss A.W."/>
            <person name="Jensen L."/>
            <person name="Jensen C."/>
            <person name="Gillespie R.G."/>
            <person name="Hoff K.J."/>
            <person name="Prost S."/>
        </authorList>
    </citation>
    <scope>NUCLEOTIDE SEQUENCE</scope>
</reference>
<gene>
    <name evidence="1" type="ORF">HNY73_017805</name>
</gene>
<dbReference type="AlphaFoldDB" id="A0A8T0EC05"/>
<comment type="caution">
    <text evidence="1">The sequence shown here is derived from an EMBL/GenBank/DDBJ whole genome shotgun (WGS) entry which is preliminary data.</text>
</comment>
<protein>
    <submittedName>
        <fullName evidence="1">Uncharacterized protein</fullName>
    </submittedName>
</protein>